<reference evidence="1" key="1">
    <citation type="submission" date="2021-06" db="EMBL/GenBank/DDBJ databases">
        <authorList>
            <person name="Kallberg Y."/>
            <person name="Tangrot J."/>
            <person name="Rosling A."/>
        </authorList>
    </citation>
    <scope>NUCLEOTIDE SEQUENCE</scope>
    <source>
        <strain evidence="1">CL551</strain>
    </source>
</reference>
<proteinExistence type="predicted"/>
<evidence type="ECO:0000313" key="1">
    <source>
        <dbReference type="EMBL" id="CAG8574773.1"/>
    </source>
</evidence>
<sequence length="115" mass="13137">MPVRTRRTEGSFVFNRSTKGLGRMVGLRTSTDGTDASFCFQGWLEQDCYAMNKFAPNYSLCDSSFRDGAQFCIILFRIKVSQESASHRLHSYKLSHMLGDSEFLLEAEIITMFEI</sequence>
<dbReference type="EMBL" id="CAJVPV010004514">
    <property type="protein sequence ID" value="CAG8574773.1"/>
    <property type="molecule type" value="Genomic_DNA"/>
</dbReference>
<keyword evidence="2" id="KW-1185">Reference proteome</keyword>
<dbReference type="AlphaFoldDB" id="A0A9N9BP37"/>
<organism evidence="1 2">
    <name type="scientific">Acaulospora morrowiae</name>
    <dbReference type="NCBI Taxonomy" id="94023"/>
    <lineage>
        <taxon>Eukaryota</taxon>
        <taxon>Fungi</taxon>
        <taxon>Fungi incertae sedis</taxon>
        <taxon>Mucoromycota</taxon>
        <taxon>Glomeromycotina</taxon>
        <taxon>Glomeromycetes</taxon>
        <taxon>Diversisporales</taxon>
        <taxon>Acaulosporaceae</taxon>
        <taxon>Acaulospora</taxon>
    </lineage>
</organism>
<accession>A0A9N9BP37</accession>
<evidence type="ECO:0000313" key="2">
    <source>
        <dbReference type="Proteomes" id="UP000789342"/>
    </source>
</evidence>
<gene>
    <name evidence="1" type="ORF">AMORRO_LOCUS6642</name>
</gene>
<protein>
    <submittedName>
        <fullName evidence="1">13974_t:CDS:1</fullName>
    </submittedName>
</protein>
<comment type="caution">
    <text evidence="1">The sequence shown here is derived from an EMBL/GenBank/DDBJ whole genome shotgun (WGS) entry which is preliminary data.</text>
</comment>
<dbReference type="Proteomes" id="UP000789342">
    <property type="component" value="Unassembled WGS sequence"/>
</dbReference>
<name>A0A9N9BP37_9GLOM</name>